<name>A0A521DDV6_9FLAO</name>
<reference evidence="1 2" key="1">
    <citation type="submission" date="2017-05" db="EMBL/GenBank/DDBJ databases">
        <authorList>
            <person name="Varghese N."/>
            <person name="Submissions S."/>
        </authorList>
    </citation>
    <scope>NUCLEOTIDE SEQUENCE [LARGE SCALE GENOMIC DNA]</scope>
    <source>
        <strain evidence="1 2">DSM 29371</strain>
    </source>
</reference>
<sequence>MEENKLTTRDQLKIYFETGKYPTEGQFADLIDSLRLREDVFTKRELAIFANNLAAIDNLYVNFLANNVGNLKFSIVVSTNDEPDQVISSTDFRSFLDKRYIVGSAPYTIKVKEILEGDLGEMEYYNLAYQLNQTYTIYRLFGNNLNTVSAGFDFGKVESIGLPIQITKGGYGKKVNILNTNVKFVNKTEVPIQYRIEAAGWSDQYRAEDTITDHYDLGDYLTFFYKADLTKINQHIKCEVYNADNDTLLTTGYLSAGQNQNSVNGGQINEVRNVRIECSYYENVE</sequence>
<proteinExistence type="predicted"/>
<dbReference type="AlphaFoldDB" id="A0A521DDV6"/>
<dbReference type="RefSeq" id="WP_142718262.1">
    <property type="nucleotide sequence ID" value="NZ_FXTC01000005.1"/>
</dbReference>
<dbReference type="EMBL" id="FXTC01000005">
    <property type="protein sequence ID" value="SMO69826.1"/>
    <property type="molecule type" value="Genomic_DNA"/>
</dbReference>
<dbReference type="Proteomes" id="UP000316916">
    <property type="component" value="Unassembled WGS sequence"/>
</dbReference>
<gene>
    <name evidence="1" type="ORF">SAMN06265171_10517</name>
</gene>
<evidence type="ECO:0000313" key="2">
    <source>
        <dbReference type="Proteomes" id="UP000316916"/>
    </source>
</evidence>
<organism evidence="1 2">
    <name type="scientific">Chryseobacterium rhizoplanae</name>
    <dbReference type="NCBI Taxonomy" id="1609531"/>
    <lineage>
        <taxon>Bacteria</taxon>
        <taxon>Pseudomonadati</taxon>
        <taxon>Bacteroidota</taxon>
        <taxon>Flavobacteriia</taxon>
        <taxon>Flavobacteriales</taxon>
        <taxon>Weeksellaceae</taxon>
        <taxon>Chryseobacterium group</taxon>
        <taxon>Chryseobacterium</taxon>
    </lineage>
</organism>
<evidence type="ECO:0000313" key="1">
    <source>
        <dbReference type="EMBL" id="SMO69826.1"/>
    </source>
</evidence>
<accession>A0A521DDV6</accession>
<protein>
    <submittedName>
        <fullName evidence="1">Uncharacterized protein</fullName>
    </submittedName>
</protein>
<keyword evidence="2" id="KW-1185">Reference proteome</keyword>